<protein>
    <submittedName>
        <fullName evidence="3">Esterase</fullName>
    </submittedName>
</protein>
<evidence type="ECO:0000313" key="3">
    <source>
        <dbReference type="EMBL" id="GHA08708.1"/>
    </source>
</evidence>
<reference evidence="3" key="1">
    <citation type="journal article" date="2014" name="Int. J. Syst. Evol. Microbiol.">
        <title>Complete genome sequence of Corynebacterium casei LMG S-19264T (=DSM 44701T), isolated from a smear-ripened cheese.</title>
        <authorList>
            <consortium name="US DOE Joint Genome Institute (JGI-PGF)"/>
            <person name="Walter F."/>
            <person name="Albersmeier A."/>
            <person name="Kalinowski J."/>
            <person name="Ruckert C."/>
        </authorList>
    </citation>
    <scope>NUCLEOTIDE SEQUENCE</scope>
    <source>
        <strain evidence="3">KCTC 12711</strain>
    </source>
</reference>
<dbReference type="PANTHER" id="PTHR46118">
    <property type="entry name" value="PROTEIN ABHD11"/>
    <property type="match status" value="1"/>
</dbReference>
<dbReference type="Pfam" id="PF00561">
    <property type="entry name" value="Abhydrolase_1"/>
    <property type="match status" value="1"/>
</dbReference>
<evidence type="ECO:0000313" key="4">
    <source>
        <dbReference type="Proteomes" id="UP000614811"/>
    </source>
</evidence>
<dbReference type="SUPFAM" id="SSF53474">
    <property type="entry name" value="alpha/beta-Hydrolases"/>
    <property type="match status" value="1"/>
</dbReference>
<dbReference type="InterPro" id="IPR000073">
    <property type="entry name" value="AB_hydrolase_1"/>
</dbReference>
<dbReference type="RefSeq" id="WP_189400031.1">
    <property type="nucleotide sequence ID" value="NZ_BMXA01000002.1"/>
</dbReference>
<keyword evidence="4" id="KW-1185">Reference proteome</keyword>
<dbReference type="PANTHER" id="PTHR46118:SF4">
    <property type="entry name" value="PROTEIN ABHD11"/>
    <property type="match status" value="1"/>
</dbReference>
<dbReference type="GO" id="GO:0016787">
    <property type="term" value="F:hydrolase activity"/>
    <property type="evidence" value="ECO:0007669"/>
    <property type="project" value="UniProtKB-KW"/>
</dbReference>
<accession>A0A918RSN9</accession>
<evidence type="ECO:0000256" key="1">
    <source>
        <dbReference type="ARBA" id="ARBA00022801"/>
    </source>
</evidence>
<dbReference type="PRINTS" id="PR00111">
    <property type="entry name" value="ABHYDROLASE"/>
</dbReference>
<dbReference type="InterPro" id="IPR029058">
    <property type="entry name" value="AB_hydrolase_fold"/>
</dbReference>
<dbReference type="Proteomes" id="UP000614811">
    <property type="component" value="Unassembled WGS sequence"/>
</dbReference>
<sequence length="265" mass="29794">MNLHYEAYPEALSAFDSTTPPVVILPGLFGSTTNWRGFAKKLARSAPVVVLDQRNHGRSPHANTHSYQDMVDDLLAFLDHHNLNQIILCGHSMGGKVAMLFAHQHPDRLSKLAVLDIAPVIYRHSHVDFVRAMLEIDLARLNSRSDADRQLSSAIKDTATRLFLLQSLVGSPGDYEWRLNLPVLLEYMPQIVGFPESALDHSVVSVPALFLYGENSNYVKAQHHDLIRQHFSQAEFESVPNAGHWLHAEQPKRVLQALLGFIQRD</sequence>
<keyword evidence="1" id="KW-0378">Hydrolase</keyword>
<gene>
    <name evidence="3" type="ORF">GCM10008090_18220</name>
</gene>
<reference evidence="3" key="2">
    <citation type="submission" date="2020-09" db="EMBL/GenBank/DDBJ databases">
        <authorList>
            <person name="Sun Q."/>
            <person name="Kim S."/>
        </authorList>
    </citation>
    <scope>NUCLEOTIDE SEQUENCE</scope>
    <source>
        <strain evidence="3">KCTC 12711</strain>
    </source>
</reference>
<organism evidence="3 4">
    <name type="scientific">Arenicella chitinivorans</name>
    <dbReference type="NCBI Taxonomy" id="1329800"/>
    <lineage>
        <taxon>Bacteria</taxon>
        <taxon>Pseudomonadati</taxon>
        <taxon>Pseudomonadota</taxon>
        <taxon>Gammaproteobacteria</taxon>
        <taxon>Arenicellales</taxon>
        <taxon>Arenicellaceae</taxon>
        <taxon>Arenicella</taxon>
    </lineage>
</organism>
<evidence type="ECO:0000259" key="2">
    <source>
        <dbReference type="Pfam" id="PF00561"/>
    </source>
</evidence>
<name>A0A918RSN9_9GAMM</name>
<comment type="caution">
    <text evidence="3">The sequence shown here is derived from an EMBL/GenBank/DDBJ whole genome shotgun (WGS) entry which is preliminary data.</text>
</comment>
<dbReference type="EMBL" id="BMXA01000002">
    <property type="protein sequence ID" value="GHA08708.1"/>
    <property type="molecule type" value="Genomic_DNA"/>
</dbReference>
<dbReference type="Gene3D" id="3.40.50.1820">
    <property type="entry name" value="alpha/beta hydrolase"/>
    <property type="match status" value="1"/>
</dbReference>
<proteinExistence type="predicted"/>
<feature type="domain" description="AB hydrolase-1" evidence="2">
    <location>
        <begin position="20"/>
        <end position="250"/>
    </location>
</feature>
<dbReference type="AlphaFoldDB" id="A0A918RSN9"/>